<dbReference type="GO" id="GO:0005524">
    <property type="term" value="F:ATP binding"/>
    <property type="evidence" value="ECO:0007669"/>
    <property type="project" value="InterPro"/>
</dbReference>
<dbReference type="SMART" id="SM00487">
    <property type="entry name" value="DEXDc"/>
    <property type="match status" value="1"/>
</dbReference>
<accession>A0A9X7BTW5</accession>
<keyword evidence="1" id="KW-0378">Hydrolase</keyword>
<evidence type="ECO:0000313" key="4">
    <source>
        <dbReference type="EMBL" id="PFV35789.1"/>
    </source>
</evidence>
<evidence type="ECO:0000259" key="2">
    <source>
        <dbReference type="PROSITE" id="PS51192"/>
    </source>
</evidence>
<dbReference type="RefSeq" id="WP_098205389.1">
    <property type="nucleotide sequence ID" value="NZ_NTYX01000011.1"/>
</dbReference>
<evidence type="ECO:0000259" key="3">
    <source>
        <dbReference type="PROSITE" id="PS51194"/>
    </source>
</evidence>
<dbReference type="Pfam" id="PF00271">
    <property type="entry name" value="Helicase_C"/>
    <property type="match status" value="1"/>
</dbReference>
<comment type="caution">
    <text evidence="4">The sequence shown here is derived from an EMBL/GenBank/DDBJ whole genome shotgun (WGS) entry which is preliminary data.</text>
</comment>
<proteinExistence type="predicted"/>
<dbReference type="AlphaFoldDB" id="A0A9X7BTW5"/>
<dbReference type="Proteomes" id="UP000223366">
    <property type="component" value="Unassembled WGS sequence"/>
</dbReference>
<dbReference type="GO" id="GO:0016787">
    <property type="term" value="F:hydrolase activity"/>
    <property type="evidence" value="ECO:0007669"/>
    <property type="project" value="UniProtKB-KW"/>
</dbReference>
<dbReference type="InterPro" id="IPR014001">
    <property type="entry name" value="Helicase_ATP-bd"/>
</dbReference>
<dbReference type="PROSITE" id="PS51194">
    <property type="entry name" value="HELICASE_CTER"/>
    <property type="match status" value="1"/>
</dbReference>
<dbReference type="PANTHER" id="PTHR45629:SF7">
    <property type="entry name" value="DNA EXCISION REPAIR PROTEIN ERCC-6-RELATED"/>
    <property type="match status" value="1"/>
</dbReference>
<dbReference type="InterPro" id="IPR038718">
    <property type="entry name" value="SNF2-like_sf"/>
</dbReference>
<reference evidence="4 5" key="1">
    <citation type="submission" date="2017-09" db="EMBL/GenBank/DDBJ databases">
        <title>Large-scale bioinformatics analysis of Bacillus genomes uncovers conserved roles of natural products in bacterial physiology.</title>
        <authorList>
            <consortium name="Agbiome Team Llc"/>
            <person name="Bleich R.M."/>
            <person name="Grubbs K.J."/>
            <person name="Santa Maria K.C."/>
            <person name="Allen S.E."/>
            <person name="Farag S."/>
            <person name="Shank E.A."/>
            <person name="Bowers A."/>
        </authorList>
    </citation>
    <scope>NUCLEOTIDE SEQUENCE [LARGE SCALE GENOMIC DNA]</scope>
    <source>
        <strain evidence="4 5">AFS060060</strain>
    </source>
</reference>
<gene>
    <name evidence="4" type="ORF">COK99_01845</name>
</gene>
<dbReference type="SUPFAM" id="SSF52540">
    <property type="entry name" value="P-loop containing nucleoside triphosphate hydrolases"/>
    <property type="match status" value="2"/>
</dbReference>
<dbReference type="InterPro" id="IPR000330">
    <property type="entry name" value="SNF2_N"/>
</dbReference>
<dbReference type="CDD" id="cd18793">
    <property type="entry name" value="SF2_C_SNF"/>
    <property type="match status" value="1"/>
</dbReference>
<dbReference type="InterPro" id="IPR050496">
    <property type="entry name" value="SNF2_RAD54_helicase_repair"/>
</dbReference>
<dbReference type="Gene3D" id="3.40.50.10810">
    <property type="entry name" value="Tandem AAA-ATPase domain"/>
    <property type="match status" value="1"/>
</dbReference>
<dbReference type="SMART" id="SM00490">
    <property type="entry name" value="HELICc"/>
    <property type="match status" value="1"/>
</dbReference>
<dbReference type="EMBL" id="NVDU01000003">
    <property type="protein sequence ID" value="PFV35789.1"/>
    <property type="molecule type" value="Genomic_DNA"/>
</dbReference>
<feature type="domain" description="Helicase C-terminal" evidence="3">
    <location>
        <begin position="446"/>
        <end position="600"/>
    </location>
</feature>
<protein>
    <recommendedName>
        <fullName evidence="6">DEAD/DEAH box helicase</fullName>
    </recommendedName>
</protein>
<dbReference type="InterPro" id="IPR027417">
    <property type="entry name" value="P-loop_NTPase"/>
</dbReference>
<evidence type="ECO:0008006" key="6">
    <source>
        <dbReference type="Google" id="ProtNLM"/>
    </source>
</evidence>
<name>A0A9X7BTW5_BACTU</name>
<sequence>MIQVREQYGNIYVRILDSQETFDYTLEKIRFIEGRTFNYETGEWMFGKESIGDLLLHFGNQIIWNQPLKEIIKNCDVNHELINKHLSWEDDDDFKTWPIKPYPYQKVGSHYLADRGRAAIFDGVGLGKTPQIIGACQILFNRNKARRVLIVTLNSLKRQWAKEIYKFAGEEAIAVYGSPAKRKKFIKGFASRSDIRYLVVNYETLRSAQYMKLIKEIPFDIVALDEAQKIKSGVTDKYLNIEPSLNAKACYDLKHIPYRFIATATPVQSKAEEVWSLFNFVDDSILGTWEVFRERYCKYSNRFGITGSFNLGELYYRIAPHFIRRTKEMPEIQQQLPKVQHSHVFLEMTDAQERIQDHLLMKMEEIKDTVRSLGSGTKVINGNLMNAQQAKEYYDGIIQGLQTFLIETCDAPQLLVHPEASQMSHNVISELGLSPKDIAKSPKLEQLKDFIKQLLNDEPSSKVVIFTEYERMARIIYEALPQSVLYTGQISDKEKDSVIERFREDPHTKFFISTRAGSTGLNLQVANYMVHFDLPYTATELEQRNGRIDRTGNAFSNITMYYYIMSESYDEHMLQLLFKKSELAKEILTGGVDKTSKGKDVNSLAMDRLLKKRAKSQGKMATG</sequence>
<evidence type="ECO:0000256" key="1">
    <source>
        <dbReference type="ARBA" id="ARBA00022801"/>
    </source>
</evidence>
<feature type="domain" description="Helicase ATP-binding" evidence="2">
    <location>
        <begin position="109"/>
        <end position="284"/>
    </location>
</feature>
<dbReference type="InterPro" id="IPR001650">
    <property type="entry name" value="Helicase_C-like"/>
</dbReference>
<evidence type="ECO:0000313" key="5">
    <source>
        <dbReference type="Proteomes" id="UP000223366"/>
    </source>
</evidence>
<dbReference type="InterPro" id="IPR049730">
    <property type="entry name" value="SNF2/RAD54-like_C"/>
</dbReference>
<dbReference type="Pfam" id="PF00176">
    <property type="entry name" value="SNF2-rel_dom"/>
    <property type="match status" value="1"/>
</dbReference>
<dbReference type="PROSITE" id="PS51192">
    <property type="entry name" value="HELICASE_ATP_BIND_1"/>
    <property type="match status" value="1"/>
</dbReference>
<organism evidence="4 5">
    <name type="scientific">Bacillus thuringiensis</name>
    <dbReference type="NCBI Taxonomy" id="1428"/>
    <lineage>
        <taxon>Bacteria</taxon>
        <taxon>Bacillati</taxon>
        <taxon>Bacillota</taxon>
        <taxon>Bacilli</taxon>
        <taxon>Bacillales</taxon>
        <taxon>Bacillaceae</taxon>
        <taxon>Bacillus</taxon>
        <taxon>Bacillus cereus group</taxon>
    </lineage>
</organism>
<dbReference type="PANTHER" id="PTHR45629">
    <property type="entry name" value="SNF2/RAD54 FAMILY MEMBER"/>
    <property type="match status" value="1"/>
</dbReference>
<dbReference type="Gene3D" id="3.40.50.300">
    <property type="entry name" value="P-loop containing nucleotide triphosphate hydrolases"/>
    <property type="match status" value="1"/>
</dbReference>